<organism evidence="1 2">
    <name type="scientific">Phyllobacterium phragmitis</name>
    <dbReference type="NCBI Taxonomy" id="2670329"/>
    <lineage>
        <taxon>Bacteria</taxon>
        <taxon>Pseudomonadati</taxon>
        <taxon>Pseudomonadota</taxon>
        <taxon>Alphaproteobacteria</taxon>
        <taxon>Hyphomicrobiales</taxon>
        <taxon>Phyllobacteriaceae</taxon>
        <taxon>Phyllobacterium</taxon>
    </lineage>
</organism>
<sequence>MDARLEQNWKVEILDFWFGEIGPKQWFESTPELDNAIRARFLGLHEAIARKAVEDPAFLTADAETALATVIALDQFPRNMFRGKSQAFSTDPLARVIARRAIDLGLHHQLPREKRAFLYLPFEHSEDLPDQERSVELFTELGDEEGLKYAVEHRDIIARFGRFPHRNAVLNRTSTGDEEAFLLIHKGYGQTLPTAGPAKAG</sequence>
<proteinExistence type="predicted"/>
<evidence type="ECO:0000313" key="1">
    <source>
        <dbReference type="EMBL" id="GAB1580836.1"/>
    </source>
</evidence>
<gene>
    <name evidence="1" type="ORF">PPNSA23_07790</name>
</gene>
<dbReference type="InterPro" id="IPR011990">
    <property type="entry name" value="TPR-like_helical_dom_sf"/>
</dbReference>
<keyword evidence="2" id="KW-1185">Reference proteome</keyword>
<dbReference type="Pfam" id="PF06041">
    <property type="entry name" value="DUF924"/>
    <property type="match status" value="1"/>
</dbReference>
<dbReference type="SUPFAM" id="SSF48452">
    <property type="entry name" value="TPR-like"/>
    <property type="match status" value="1"/>
</dbReference>
<dbReference type="EMBL" id="BAAFZP010000001">
    <property type="protein sequence ID" value="GAB1580836.1"/>
    <property type="molecule type" value="Genomic_DNA"/>
</dbReference>
<accession>A0ABQ0GVY4</accession>
<dbReference type="InterPro" id="IPR010323">
    <property type="entry name" value="DUF924"/>
</dbReference>
<protein>
    <submittedName>
        <fullName evidence="1">DUF924 family protein</fullName>
    </submittedName>
</protein>
<dbReference type="Gene3D" id="1.25.40.10">
    <property type="entry name" value="Tetratricopeptide repeat domain"/>
    <property type="match status" value="1"/>
</dbReference>
<comment type="caution">
    <text evidence="1">The sequence shown here is derived from an EMBL/GenBank/DDBJ whole genome shotgun (WGS) entry which is preliminary data.</text>
</comment>
<dbReference type="Proteomes" id="UP001628091">
    <property type="component" value="Unassembled WGS sequence"/>
</dbReference>
<dbReference type="Gene3D" id="1.20.58.320">
    <property type="entry name" value="TPR-like"/>
    <property type="match status" value="1"/>
</dbReference>
<name>A0ABQ0GVY4_9HYPH</name>
<reference evidence="1 2" key="1">
    <citation type="submission" date="2024-10" db="EMBL/GenBank/DDBJ databases">
        <title>Isolation, draft genome sequencing and identification of Phyllobacterium sp. NSA23, isolated from leaf soil.</title>
        <authorList>
            <person name="Akita H."/>
        </authorList>
    </citation>
    <scope>NUCLEOTIDE SEQUENCE [LARGE SCALE GENOMIC DNA]</scope>
    <source>
        <strain evidence="1 2">NSA23</strain>
    </source>
</reference>
<dbReference type="RefSeq" id="WP_407863770.1">
    <property type="nucleotide sequence ID" value="NZ_BAAFZP010000001.1"/>
</dbReference>
<evidence type="ECO:0000313" key="2">
    <source>
        <dbReference type="Proteomes" id="UP001628091"/>
    </source>
</evidence>